<dbReference type="InterPro" id="IPR008278">
    <property type="entry name" value="4-PPantetheinyl_Trfase_dom"/>
</dbReference>
<keyword evidence="7 8" id="KW-0275">Fatty acid biosynthesis</keyword>
<evidence type="ECO:0000256" key="2">
    <source>
        <dbReference type="ARBA" id="ARBA00022679"/>
    </source>
</evidence>
<keyword evidence="11" id="KW-1185">Reference proteome</keyword>
<evidence type="ECO:0000256" key="1">
    <source>
        <dbReference type="ARBA" id="ARBA00022516"/>
    </source>
</evidence>
<evidence type="ECO:0000256" key="5">
    <source>
        <dbReference type="ARBA" id="ARBA00022842"/>
    </source>
</evidence>
<evidence type="ECO:0000256" key="3">
    <source>
        <dbReference type="ARBA" id="ARBA00022723"/>
    </source>
</evidence>
<evidence type="ECO:0000313" key="11">
    <source>
        <dbReference type="Proteomes" id="UP000601055"/>
    </source>
</evidence>
<dbReference type="InterPro" id="IPR002582">
    <property type="entry name" value="ACPS"/>
</dbReference>
<feature type="binding site" evidence="8">
    <location>
        <position position="69"/>
    </location>
    <ligand>
        <name>Mg(2+)</name>
        <dbReference type="ChEBI" id="CHEBI:18420"/>
    </ligand>
</feature>
<comment type="caution">
    <text evidence="10">The sequence shown here is derived from an EMBL/GenBank/DDBJ whole genome shotgun (WGS) entry which is preliminary data.</text>
</comment>
<keyword evidence="4 8" id="KW-0276">Fatty acid metabolism</keyword>
<dbReference type="EMBL" id="WNXD01000002">
    <property type="protein sequence ID" value="MBB2146973.1"/>
    <property type="molecule type" value="Genomic_DNA"/>
</dbReference>
<feature type="domain" description="4'-phosphopantetheinyl transferase" evidence="9">
    <location>
        <begin position="19"/>
        <end position="127"/>
    </location>
</feature>
<dbReference type="RefSeq" id="WP_182923604.1">
    <property type="nucleotide sequence ID" value="NZ_WNXD01000002.1"/>
</dbReference>
<dbReference type="NCBIfam" id="TIGR00556">
    <property type="entry name" value="pantethn_trn"/>
    <property type="match status" value="1"/>
</dbReference>
<protein>
    <recommendedName>
        <fullName evidence="8">Holo-[acyl-carrier-protein] synthase</fullName>
        <shortName evidence="8">Holo-ACP synthase</shortName>
        <ecNumber evidence="8">2.7.8.7</ecNumber>
    </recommendedName>
    <alternativeName>
        <fullName evidence="8">4'-phosphopantetheinyl transferase AcpS</fullName>
    </alternativeName>
</protein>
<comment type="function">
    <text evidence="8">Transfers the 4'-phosphopantetheine moiety from coenzyme A to a Ser of acyl-carrier-protein.</text>
</comment>
<organism evidence="10 11">
    <name type="scientific">Pedobacter planticolens</name>
    <dbReference type="NCBI Taxonomy" id="2679964"/>
    <lineage>
        <taxon>Bacteria</taxon>
        <taxon>Pseudomonadati</taxon>
        <taxon>Bacteroidota</taxon>
        <taxon>Sphingobacteriia</taxon>
        <taxon>Sphingobacteriales</taxon>
        <taxon>Sphingobacteriaceae</taxon>
        <taxon>Pedobacter</taxon>
    </lineage>
</organism>
<dbReference type="HAMAP" id="MF_00101">
    <property type="entry name" value="AcpS"/>
    <property type="match status" value="1"/>
</dbReference>
<keyword evidence="5 8" id="KW-0460">Magnesium</keyword>
<dbReference type="Gene3D" id="3.90.470.20">
    <property type="entry name" value="4'-phosphopantetheinyl transferase domain"/>
    <property type="match status" value="1"/>
</dbReference>
<proteinExistence type="inferred from homology"/>
<keyword evidence="6 8" id="KW-0443">Lipid metabolism</keyword>
<keyword evidence="8" id="KW-0963">Cytoplasm</keyword>
<dbReference type="GO" id="GO:0000287">
    <property type="term" value="F:magnesium ion binding"/>
    <property type="evidence" value="ECO:0007669"/>
    <property type="project" value="UniProtKB-UniRule"/>
</dbReference>
<dbReference type="InterPro" id="IPR037143">
    <property type="entry name" value="4-PPantetheinyl_Trfase_dom_sf"/>
</dbReference>
<evidence type="ECO:0000256" key="6">
    <source>
        <dbReference type="ARBA" id="ARBA00023098"/>
    </source>
</evidence>
<dbReference type="GO" id="GO:0006633">
    <property type="term" value="P:fatty acid biosynthetic process"/>
    <property type="evidence" value="ECO:0007669"/>
    <property type="project" value="UniProtKB-UniRule"/>
</dbReference>
<dbReference type="Proteomes" id="UP000601055">
    <property type="component" value="Unassembled WGS sequence"/>
</dbReference>
<keyword evidence="3 8" id="KW-0479">Metal-binding</keyword>
<sequence>MTDEQLGIVEMPSSTRKFAVGNDLVLLSEFELSFNKLFEAKIYTGNEIKYCTSFSNSMLRFAATWAAKEAVYKAVKQIDARPLSLKKIEIKRNEIGGIPIVVLHSHFDSSYSISLSITHDGAYAWAVAIVEIDKEQVRIH</sequence>
<keyword evidence="2 8" id="KW-0808">Transferase</keyword>
<evidence type="ECO:0000256" key="7">
    <source>
        <dbReference type="ARBA" id="ARBA00023160"/>
    </source>
</evidence>
<dbReference type="GO" id="GO:0008897">
    <property type="term" value="F:holo-[acyl-carrier-protein] synthase activity"/>
    <property type="evidence" value="ECO:0007669"/>
    <property type="project" value="UniProtKB-UniRule"/>
</dbReference>
<comment type="cofactor">
    <cofactor evidence="8">
        <name>Mg(2+)</name>
        <dbReference type="ChEBI" id="CHEBI:18420"/>
    </cofactor>
</comment>
<comment type="catalytic activity">
    <reaction evidence="8">
        <text>apo-[ACP] + CoA = holo-[ACP] + adenosine 3',5'-bisphosphate + H(+)</text>
        <dbReference type="Rhea" id="RHEA:12068"/>
        <dbReference type="Rhea" id="RHEA-COMP:9685"/>
        <dbReference type="Rhea" id="RHEA-COMP:9690"/>
        <dbReference type="ChEBI" id="CHEBI:15378"/>
        <dbReference type="ChEBI" id="CHEBI:29999"/>
        <dbReference type="ChEBI" id="CHEBI:57287"/>
        <dbReference type="ChEBI" id="CHEBI:58343"/>
        <dbReference type="ChEBI" id="CHEBI:64479"/>
        <dbReference type="EC" id="2.7.8.7"/>
    </reaction>
</comment>
<dbReference type="AlphaFoldDB" id="A0A923E2R3"/>
<dbReference type="InterPro" id="IPR004568">
    <property type="entry name" value="Ppantetheine-prot_Trfase_dom"/>
</dbReference>
<gene>
    <name evidence="8" type="primary">acpS</name>
    <name evidence="10" type="ORF">GM921_15830</name>
</gene>
<comment type="subcellular location">
    <subcellularLocation>
        <location evidence="8">Cytoplasm</location>
    </subcellularLocation>
</comment>
<evidence type="ECO:0000256" key="4">
    <source>
        <dbReference type="ARBA" id="ARBA00022832"/>
    </source>
</evidence>
<evidence type="ECO:0000256" key="8">
    <source>
        <dbReference type="HAMAP-Rule" id="MF_00101"/>
    </source>
</evidence>
<evidence type="ECO:0000259" key="9">
    <source>
        <dbReference type="Pfam" id="PF01648"/>
    </source>
</evidence>
<evidence type="ECO:0000313" key="10">
    <source>
        <dbReference type="EMBL" id="MBB2146973.1"/>
    </source>
</evidence>
<keyword evidence="1 8" id="KW-0444">Lipid biosynthesis</keyword>
<reference evidence="10" key="1">
    <citation type="submission" date="2019-11" db="EMBL/GenBank/DDBJ databases">
        <title>Description of Pedobacter sp. LMG 31464T.</title>
        <authorList>
            <person name="Carlier A."/>
            <person name="Qi S."/>
            <person name="Vandamme P."/>
        </authorList>
    </citation>
    <scope>NUCLEOTIDE SEQUENCE</scope>
    <source>
        <strain evidence="10">LMG 31464</strain>
    </source>
</reference>
<dbReference type="SUPFAM" id="SSF56214">
    <property type="entry name" value="4'-phosphopantetheinyl transferase"/>
    <property type="match status" value="1"/>
</dbReference>
<accession>A0A923E2R3</accession>
<dbReference type="Pfam" id="PF01648">
    <property type="entry name" value="ACPS"/>
    <property type="match status" value="1"/>
</dbReference>
<comment type="similarity">
    <text evidence="8">Belongs to the P-Pant transferase superfamily. AcpS family.</text>
</comment>
<dbReference type="EC" id="2.7.8.7" evidence="8"/>
<name>A0A923E2R3_9SPHI</name>
<feature type="binding site" evidence="8">
    <location>
        <position position="23"/>
    </location>
    <ligand>
        <name>Mg(2+)</name>
        <dbReference type="ChEBI" id="CHEBI:18420"/>
    </ligand>
</feature>
<dbReference type="GO" id="GO:0005737">
    <property type="term" value="C:cytoplasm"/>
    <property type="evidence" value="ECO:0007669"/>
    <property type="project" value="UniProtKB-SubCell"/>
</dbReference>